<dbReference type="AlphaFoldDB" id="A0A134A3H7"/>
<dbReference type="InterPro" id="IPR008254">
    <property type="entry name" value="Flavodoxin/NO_synth"/>
</dbReference>
<dbReference type="PANTHER" id="PTHR42809:SF1">
    <property type="entry name" value="FLAVODOXIN 1"/>
    <property type="match status" value="1"/>
</dbReference>
<dbReference type="Gene3D" id="3.40.50.360">
    <property type="match status" value="1"/>
</dbReference>
<dbReference type="PROSITE" id="PS50902">
    <property type="entry name" value="FLAVODOXIN_LIKE"/>
    <property type="match status" value="1"/>
</dbReference>
<organism evidence="9 10">
    <name type="scientific">Gemella haemolysans</name>
    <dbReference type="NCBI Taxonomy" id="1379"/>
    <lineage>
        <taxon>Bacteria</taxon>
        <taxon>Bacillati</taxon>
        <taxon>Bacillota</taxon>
        <taxon>Bacilli</taxon>
        <taxon>Bacillales</taxon>
        <taxon>Gemellaceae</taxon>
        <taxon>Gemella</taxon>
    </lineage>
</organism>
<reference evidence="10" key="1">
    <citation type="submission" date="2016-01" db="EMBL/GenBank/DDBJ databases">
        <authorList>
            <person name="Mitreva M."/>
            <person name="Pepin K.H."/>
            <person name="Mihindukulasuriya K.A."/>
            <person name="Fulton R."/>
            <person name="Fronick C."/>
            <person name="O'Laughlin M."/>
            <person name="Miner T."/>
            <person name="Herter B."/>
            <person name="Rosa B.A."/>
            <person name="Cordes M."/>
            <person name="Tomlinson C."/>
            <person name="Wollam A."/>
            <person name="Palsikar V.B."/>
            <person name="Mardis E.R."/>
            <person name="Wilson R.K."/>
        </authorList>
    </citation>
    <scope>NUCLEOTIDE SEQUENCE [LARGE SCALE GENOMIC DNA]</scope>
    <source>
        <strain evidence="10">DNF01167</strain>
    </source>
</reference>
<dbReference type="InterPro" id="IPR050619">
    <property type="entry name" value="Flavodoxin"/>
</dbReference>
<comment type="function">
    <text evidence="2">Low-potential electron donor to a number of redox enzymes.</text>
</comment>
<dbReference type="EMBL" id="LSDC01000023">
    <property type="protein sequence ID" value="KXB62254.1"/>
    <property type="molecule type" value="Genomic_DNA"/>
</dbReference>
<dbReference type="PANTHER" id="PTHR42809">
    <property type="entry name" value="FLAVODOXIN 2"/>
    <property type="match status" value="1"/>
</dbReference>
<dbReference type="InterPro" id="IPR001094">
    <property type="entry name" value="Flavdoxin-like"/>
</dbReference>
<name>A0A134A3H7_9BACL</name>
<dbReference type="RefSeq" id="WP_060913711.1">
    <property type="nucleotide sequence ID" value="NZ_JAGZGJ010000007.1"/>
</dbReference>
<dbReference type="PATRIC" id="fig|1379.3.peg.426"/>
<gene>
    <name evidence="9" type="ORF">HMPREF3186_00430</name>
</gene>
<comment type="similarity">
    <text evidence="3">Belongs to the flavodoxin family.</text>
</comment>
<evidence type="ECO:0000256" key="5">
    <source>
        <dbReference type="ARBA" id="ARBA00022630"/>
    </source>
</evidence>
<evidence type="ECO:0000256" key="7">
    <source>
        <dbReference type="ARBA" id="ARBA00022982"/>
    </source>
</evidence>
<evidence type="ECO:0000256" key="2">
    <source>
        <dbReference type="ARBA" id="ARBA00003297"/>
    </source>
</evidence>
<comment type="caution">
    <text evidence="9">The sequence shown here is derived from an EMBL/GenBank/DDBJ whole genome shotgun (WGS) entry which is preliminary data.</text>
</comment>
<accession>A0A134A3H7</accession>
<keyword evidence="5" id="KW-0285">Flavoprotein</keyword>
<dbReference type="GO" id="GO:0010181">
    <property type="term" value="F:FMN binding"/>
    <property type="evidence" value="ECO:0007669"/>
    <property type="project" value="InterPro"/>
</dbReference>
<evidence type="ECO:0000256" key="6">
    <source>
        <dbReference type="ARBA" id="ARBA00022643"/>
    </source>
</evidence>
<proteinExistence type="inferred from homology"/>
<evidence type="ECO:0000256" key="4">
    <source>
        <dbReference type="ARBA" id="ARBA00022448"/>
    </source>
</evidence>
<dbReference type="InterPro" id="IPR029039">
    <property type="entry name" value="Flavoprotein-like_sf"/>
</dbReference>
<evidence type="ECO:0000313" key="9">
    <source>
        <dbReference type="EMBL" id="KXB62254.1"/>
    </source>
</evidence>
<dbReference type="Proteomes" id="UP000070355">
    <property type="component" value="Unassembled WGS sequence"/>
</dbReference>
<keyword evidence="4" id="KW-0813">Transport</keyword>
<evidence type="ECO:0000256" key="3">
    <source>
        <dbReference type="ARBA" id="ARBA00005267"/>
    </source>
</evidence>
<evidence type="ECO:0000256" key="1">
    <source>
        <dbReference type="ARBA" id="ARBA00001917"/>
    </source>
</evidence>
<dbReference type="GO" id="GO:0016651">
    <property type="term" value="F:oxidoreductase activity, acting on NAD(P)H"/>
    <property type="evidence" value="ECO:0007669"/>
    <property type="project" value="UniProtKB-ARBA"/>
</dbReference>
<sequence>MNIKLVYASLTGNTEILSDLMIEKFEEEKGLEIEKLFIEDMEDFDFLDDADAFIVATYTYGEGELPEEMEEFFEALADKNYEGKIYGVIGTGDTIYDEYCACVDQFNEQIAKTGATNPTENLKIEIEADTDEDFENIDKFIEAFASAL</sequence>
<protein>
    <submittedName>
        <fullName evidence="9">Putative flavodoxin</fullName>
    </submittedName>
</protein>
<evidence type="ECO:0000313" key="10">
    <source>
        <dbReference type="Proteomes" id="UP000070355"/>
    </source>
</evidence>
<comment type="cofactor">
    <cofactor evidence="1">
        <name>FMN</name>
        <dbReference type="ChEBI" id="CHEBI:58210"/>
    </cofactor>
</comment>
<evidence type="ECO:0000259" key="8">
    <source>
        <dbReference type="PROSITE" id="PS50902"/>
    </source>
</evidence>
<keyword evidence="7" id="KW-0249">Electron transport</keyword>
<dbReference type="SUPFAM" id="SSF52218">
    <property type="entry name" value="Flavoproteins"/>
    <property type="match status" value="1"/>
</dbReference>
<keyword evidence="6" id="KW-0288">FMN</keyword>
<dbReference type="Pfam" id="PF00258">
    <property type="entry name" value="Flavodoxin_1"/>
    <property type="match status" value="1"/>
</dbReference>
<dbReference type="NCBIfam" id="NF005587">
    <property type="entry name" value="PRK07308.1"/>
    <property type="match status" value="1"/>
</dbReference>
<dbReference type="OrthoDB" id="9790745at2"/>
<dbReference type="STRING" id="1379.HMPREF3186_00430"/>
<dbReference type="PRINTS" id="PR00369">
    <property type="entry name" value="FLAVODOXIN"/>
</dbReference>
<feature type="domain" description="Flavodoxin-like" evidence="8">
    <location>
        <begin position="3"/>
        <end position="145"/>
    </location>
</feature>